<dbReference type="AlphaFoldDB" id="A0AA37MBA1"/>
<evidence type="ECO:0008006" key="4">
    <source>
        <dbReference type="Google" id="ProtNLM"/>
    </source>
</evidence>
<dbReference type="EMBL" id="BPQM01000064">
    <property type="protein sequence ID" value="GJD79545.1"/>
    <property type="molecule type" value="Genomic_DNA"/>
</dbReference>
<reference evidence="2" key="1">
    <citation type="journal article" date="2016" name="Front. Microbiol.">
        <title>Genome Sequence of the Piezophilic, Mesophilic Sulfate-Reducing Bacterium Desulfovibrio indicus J2T.</title>
        <authorList>
            <person name="Cao J."/>
            <person name="Maignien L."/>
            <person name="Shao Z."/>
            <person name="Alain K."/>
            <person name="Jebbar M."/>
        </authorList>
    </citation>
    <scope>NUCLEOTIDE SEQUENCE</scope>
    <source>
        <strain evidence="2">NBRC 103626</strain>
    </source>
</reference>
<dbReference type="InterPro" id="IPR010710">
    <property type="entry name" value="DUF1289"/>
</dbReference>
<evidence type="ECO:0000313" key="3">
    <source>
        <dbReference type="Proteomes" id="UP001055108"/>
    </source>
</evidence>
<dbReference type="PANTHER" id="PTHR35175">
    <property type="entry name" value="DUF1289 DOMAIN-CONTAINING PROTEIN"/>
    <property type="match status" value="1"/>
</dbReference>
<dbReference type="RefSeq" id="WP_238303522.1">
    <property type="nucleotide sequence ID" value="NZ_BPQM01000064.1"/>
</dbReference>
<evidence type="ECO:0000256" key="1">
    <source>
        <dbReference type="SAM" id="MobiDB-lite"/>
    </source>
</evidence>
<proteinExistence type="predicted"/>
<accession>A0AA37MBA1</accession>
<sequence length="94" mass="10680">MKKDDPCIGVCQWDGRTGWCLGCGRTVPEIRAWRKMTPYRRTALARELPRRIGQVADTSNELAAPRRDKRRGSNAKEPSRRQSTTPSEVHDDDG</sequence>
<dbReference type="PANTHER" id="PTHR35175:SF2">
    <property type="entry name" value="DUF1289 DOMAIN-CONTAINING PROTEIN"/>
    <property type="match status" value="1"/>
</dbReference>
<dbReference type="Proteomes" id="UP001055108">
    <property type="component" value="Unassembled WGS sequence"/>
</dbReference>
<organism evidence="2 3">
    <name type="scientific">Methylobacterium gregans</name>
    <dbReference type="NCBI Taxonomy" id="374424"/>
    <lineage>
        <taxon>Bacteria</taxon>
        <taxon>Pseudomonadati</taxon>
        <taxon>Pseudomonadota</taxon>
        <taxon>Alphaproteobacteria</taxon>
        <taxon>Hyphomicrobiales</taxon>
        <taxon>Methylobacteriaceae</taxon>
        <taxon>Methylobacterium</taxon>
    </lineage>
</organism>
<evidence type="ECO:0000313" key="2">
    <source>
        <dbReference type="EMBL" id="GJD79545.1"/>
    </source>
</evidence>
<feature type="region of interest" description="Disordered" evidence="1">
    <location>
        <begin position="51"/>
        <end position="94"/>
    </location>
</feature>
<keyword evidence="3" id="KW-1185">Reference proteome</keyword>
<gene>
    <name evidence="2" type="ORF">NBEOAGPD_2774</name>
</gene>
<reference evidence="2" key="2">
    <citation type="submission" date="2021-08" db="EMBL/GenBank/DDBJ databases">
        <authorList>
            <person name="Tani A."/>
            <person name="Ola A."/>
            <person name="Ogura Y."/>
            <person name="Katsura K."/>
            <person name="Hayashi T."/>
        </authorList>
    </citation>
    <scope>NUCLEOTIDE SEQUENCE</scope>
    <source>
        <strain evidence="2">NBRC 103626</strain>
    </source>
</reference>
<dbReference type="Pfam" id="PF06945">
    <property type="entry name" value="DUF1289"/>
    <property type="match status" value="1"/>
</dbReference>
<comment type="caution">
    <text evidence="2">The sequence shown here is derived from an EMBL/GenBank/DDBJ whole genome shotgun (WGS) entry which is preliminary data.</text>
</comment>
<protein>
    <recommendedName>
        <fullName evidence="4">DUF1289 domain-containing protein</fullName>
    </recommendedName>
</protein>
<name>A0AA37MBA1_9HYPH</name>